<sequence length="102" mass="11998">MFLSLCFALFNFFKYLILSFLKIVVMKIRLMKIFGKQENLEGDIMNVEFRGNIKETTVIFINNLLFDVLFMLRLKRAILQHLDEGVKIITKLLGDPKKINAR</sequence>
<accession>A0A2G5SYZ5</accession>
<feature type="domain" description="DOT1" evidence="2">
    <location>
        <begin position="30"/>
        <end position="91"/>
    </location>
</feature>
<protein>
    <recommendedName>
        <fullName evidence="2">DOT1 domain-containing protein</fullName>
    </recommendedName>
</protein>
<organism evidence="3 4">
    <name type="scientific">Caenorhabditis nigoni</name>
    <dbReference type="NCBI Taxonomy" id="1611254"/>
    <lineage>
        <taxon>Eukaryota</taxon>
        <taxon>Metazoa</taxon>
        <taxon>Ecdysozoa</taxon>
        <taxon>Nematoda</taxon>
        <taxon>Chromadorea</taxon>
        <taxon>Rhabditida</taxon>
        <taxon>Rhabditina</taxon>
        <taxon>Rhabditomorpha</taxon>
        <taxon>Rhabditoidea</taxon>
        <taxon>Rhabditidae</taxon>
        <taxon>Peloderinae</taxon>
        <taxon>Caenorhabditis</taxon>
    </lineage>
</organism>
<dbReference type="EMBL" id="PDUG01000006">
    <property type="protein sequence ID" value="PIC20071.1"/>
    <property type="molecule type" value="Genomic_DNA"/>
</dbReference>
<dbReference type="Proteomes" id="UP000230233">
    <property type="component" value="Chromosome X"/>
</dbReference>
<name>A0A2G5SYZ5_9PELO</name>
<keyword evidence="1" id="KW-0812">Transmembrane</keyword>
<keyword evidence="1" id="KW-1133">Transmembrane helix</keyword>
<dbReference type="Pfam" id="PF08123">
    <property type="entry name" value="DOT1"/>
    <property type="match status" value="1"/>
</dbReference>
<evidence type="ECO:0000313" key="3">
    <source>
        <dbReference type="EMBL" id="PIC20071.1"/>
    </source>
</evidence>
<dbReference type="InterPro" id="IPR025789">
    <property type="entry name" value="DOT1_dom"/>
</dbReference>
<dbReference type="STRING" id="1611254.A0A2G5SYZ5"/>
<reference evidence="4" key="1">
    <citation type="submission" date="2017-10" db="EMBL/GenBank/DDBJ databases">
        <title>Rapid genome shrinkage in a self-fertile nematode reveals novel sperm competition proteins.</title>
        <authorList>
            <person name="Yin D."/>
            <person name="Schwarz E.M."/>
            <person name="Thomas C.G."/>
            <person name="Felde R.L."/>
            <person name="Korf I.F."/>
            <person name="Cutter A.D."/>
            <person name="Schartner C.M."/>
            <person name="Ralston E.J."/>
            <person name="Meyer B.J."/>
            <person name="Haag E.S."/>
        </authorList>
    </citation>
    <scope>NUCLEOTIDE SEQUENCE [LARGE SCALE GENOMIC DNA]</scope>
    <source>
        <strain evidence="4">JU1422</strain>
    </source>
</reference>
<evidence type="ECO:0000259" key="2">
    <source>
        <dbReference type="Pfam" id="PF08123"/>
    </source>
</evidence>
<dbReference type="GO" id="GO:0031151">
    <property type="term" value="F:histone H3K79 methyltransferase activity"/>
    <property type="evidence" value="ECO:0007669"/>
    <property type="project" value="InterPro"/>
</dbReference>
<dbReference type="AlphaFoldDB" id="A0A2G5SYZ5"/>
<comment type="caution">
    <text evidence="3">The sequence shown here is derived from an EMBL/GenBank/DDBJ whole genome shotgun (WGS) entry which is preliminary data.</text>
</comment>
<feature type="transmembrane region" description="Helical" evidence="1">
    <location>
        <begin position="12"/>
        <end position="30"/>
    </location>
</feature>
<evidence type="ECO:0000256" key="1">
    <source>
        <dbReference type="SAM" id="Phobius"/>
    </source>
</evidence>
<dbReference type="InterPro" id="IPR029063">
    <property type="entry name" value="SAM-dependent_MTases_sf"/>
</dbReference>
<dbReference type="OrthoDB" id="443402at2759"/>
<evidence type="ECO:0000313" key="4">
    <source>
        <dbReference type="Proteomes" id="UP000230233"/>
    </source>
</evidence>
<keyword evidence="4" id="KW-1185">Reference proteome</keyword>
<proteinExistence type="predicted"/>
<gene>
    <name evidence="3" type="primary">Cnig_chr_X.g25389</name>
    <name evidence="3" type="ORF">B9Z55_025389</name>
</gene>
<keyword evidence="1" id="KW-0472">Membrane</keyword>
<dbReference type="Gene3D" id="3.40.50.150">
    <property type="entry name" value="Vaccinia Virus protein VP39"/>
    <property type="match status" value="1"/>
</dbReference>